<keyword evidence="5 7" id="KW-0378">Hydrolase</keyword>
<keyword evidence="10" id="KW-1185">Reference proteome</keyword>
<evidence type="ECO:0000259" key="8">
    <source>
        <dbReference type="SMART" id="SM01217"/>
    </source>
</evidence>
<dbReference type="Pfam" id="PF01915">
    <property type="entry name" value="Glyco_hydro_3_C"/>
    <property type="match status" value="1"/>
</dbReference>
<dbReference type="Pfam" id="PF00933">
    <property type="entry name" value="Glyco_hydro_3"/>
    <property type="match status" value="1"/>
</dbReference>
<protein>
    <recommendedName>
        <fullName evidence="3">beta-glucosidase</fullName>
        <ecNumber evidence="3">3.2.1.21</ecNumber>
    </recommendedName>
</protein>
<dbReference type="GO" id="GO:0016787">
    <property type="term" value="F:hydrolase activity"/>
    <property type="evidence" value="ECO:0007669"/>
    <property type="project" value="UniProtKB-KW"/>
</dbReference>
<dbReference type="SUPFAM" id="SSF52279">
    <property type="entry name" value="Beta-D-glucan exohydrolase, C-terminal domain"/>
    <property type="match status" value="1"/>
</dbReference>
<dbReference type="Pfam" id="PF14310">
    <property type="entry name" value="Fn3-like"/>
    <property type="match status" value="1"/>
</dbReference>
<dbReference type="PROSITE" id="PS51257">
    <property type="entry name" value="PROKAR_LIPOPROTEIN"/>
    <property type="match status" value="1"/>
</dbReference>
<keyword evidence="4" id="KW-0732">Signal</keyword>
<dbReference type="InterPro" id="IPR036962">
    <property type="entry name" value="Glyco_hydro_3_N_sf"/>
</dbReference>
<proteinExistence type="inferred from homology"/>
<dbReference type="InterPro" id="IPR001764">
    <property type="entry name" value="Glyco_hydro_3_N"/>
</dbReference>
<evidence type="ECO:0000256" key="3">
    <source>
        <dbReference type="ARBA" id="ARBA00012744"/>
    </source>
</evidence>
<dbReference type="InterPro" id="IPR036881">
    <property type="entry name" value="Glyco_hydro_3_C_sf"/>
</dbReference>
<dbReference type="NCBIfam" id="NF011678">
    <property type="entry name" value="PRK15098.1"/>
    <property type="match status" value="1"/>
</dbReference>
<name>A0ABQ1M6G4_9BACT</name>
<evidence type="ECO:0000256" key="7">
    <source>
        <dbReference type="RuleBase" id="RU361161"/>
    </source>
</evidence>
<sequence length="759" mass="83667">MKIKILFLSLLTAFSCSQQEESKNNINSKDRVTQKVDSVLSLMTLEEKIGQINQYAIGEEMTGPSEKGEQAEKRYQQILSGKVGSVLNLLGAENTMKLQKLVMENSRLKIPLIFSYDVIHGYKTIFPVPLAESASWNLDLMKKTASVAAQEAAASGLHWTFAPMIDVSRDARWGRVMEGAGEDPYLGAEIAKARILGFQGNDLSDPFTIAATAKHFAGYGFVESGKDYNSMNLNREVLLNQIIPPFKAAEEVGVASFMNSFNDVDGIPASASEYLLRDILKGQWEFDGVVVSDWNSIGEIVNHGTAANLKEASAQAINAGSDIDMEAEAYITHLATLVEEGKVEEETINDAVRRVLKLKFELGLFDNPYKYSDLTREKETIQKPEFTEVAREIARESIVLLKNEKDLLPLKSNQKIAVIGPLAKDKDSPLGNWRAQAKAGSAISLYEGLEEAFGTENLIYAEGVKLSIGPNTFHQKTEIEEKDKSGFEEAKKIAQKADVVIMALGETAYMSGEGRSRSEIGLPGLQLELLEEIKEVNSNIVLVLMNGRPLTLSWEAENIPAILETWHLGAEAGNAIADVLKGDYNPSGKLTMSFPRRVGQLPIYYNHKVTGRPDSGPGMVFYTHHNDVDSTPLFPFGFGLSYSNFEYGEIQLSSNTLEADGSITASVEITNSGKVSGEEIVQLYIQDEVGSVTRPVKELKGFAKEKLAPNESKTFTFTITPEMLSFYRKDNTFGTEPGTFKIYIAPNSATEEYKKITLQ</sequence>
<dbReference type="EMBL" id="BMEC01000006">
    <property type="protein sequence ID" value="GGC35461.1"/>
    <property type="molecule type" value="Genomic_DNA"/>
</dbReference>
<dbReference type="InterPro" id="IPR017853">
    <property type="entry name" value="GH"/>
</dbReference>
<dbReference type="InterPro" id="IPR051915">
    <property type="entry name" value="Cellulose_Degrad_GH3"/>
</dbReference>
<dbReference type="PROSITE" id="PS00775">
    <property type="entry name" value="GLYCOSYL_HYDROL_F3"/>
    <property type="match status" value="1"/>
</dbReference>
<evidence type="ECO:0000313" key="9">
    <source>
        <dbReference type="EMBL" id="GGC35461.1"/>
    </source>
</evidence>
<evidence type="ECO:0000313" key="10">
    <source>
        <dbReference type="Proteomes" id="UP000636010"/>
    </source>
</evidence>
<dbReference type="Gene3D" id="3.20.20.300">
    <property type="entry name" value="Glycoside hydrolase, family 3, N-terminal domain"/>
    <property type="match status" value="1"/>
</dbReference>
<comment type="catalytic activity">
    <reaction evidence="1">
        <text>Hydrolysis of terminal, non-reducing beta-D-glucosyl residues with release of beta-D-glucose.</text>
        <dbReference type="EC" id="3.2.1.21"/>
    </reaction>
</comment>
<evidence type="ECO:0000256" key="1">
    <source>
        <dbReference type="ARBA" id="ARBA00000448"/>
    </source>
</evidence>
<dbReference type="RefSeq" id="WP_229712563.1">
    <property type="nucleotide sequence ID" value="NZ_BAABHU010000006.1"/>
</dbReference>
<dbReference type="SMART" id="SM01217">
    <property type="entry name" value="Fn3_like"/>
    <property type="match status" value="1"/>
</dbReference>
<organism evidence="9 10">
    <name type="scientific">Marivirga lumbricoides</name>
    <dbReference type="NCBI Taxonomy" id="1046115"/>
    <lineage>
        <taxon>Bacteria</taxon>
        <taxon>Pseudomonadati</taxon>
        <taxon>Bacteroidota</taxon>
        <taxon>Cytophagia</taxon>
        <taxon>Cytophagales</taxon>
        <taxon>Marivirgaceae</taxon>
        <taxon>Marivirga</taxon>
    </lineage>
</organism>
<dbReference type="InterPro" id="IPR019800">
    <property type="entry name" value="Glyco_hydro_3_AS"/>
</dbReference>
<dbReference type="PANTHER" id="PTHR30620:SF16">
    <property type="entry name" value="LYSOSOMAL BETA GLUCOSIDASE"/>
    <property type="match status" value="1"/>
</dbReference>
<evidence type="ECO:0000256" key="4">
    <source>
        <dbReference type="ARBA" id="ARBA00022729"/>
    </source>
</evidence>
<evidence type="ECO:0000256" key="2">
    <source>
        <dbReference type="ARBA" id="ARBA00005336"/>
    </source>
</evidence>
<comment type="caution">
    <text evidence="9">The sequence shown here is derived from an EMBL/GenBank/DDBJ whole genome shotgun (WGS) entry which is preliminary data.</text>
</comment>
<dbReference type="Gene3D" id="3.40.50.1700">
    <property type="entry name" value="Glycoside hydrolase family 3 C-terminal domain"/>
    <property type="match status" value="1"/>
</dbReference>
<dbReference type="InterPro" id="IPR026891">
    <property type="entry name" value="Fn3-like"/>
</dbReference>
<comment type="similarity">
    <text evidence="2 7">Belongs to the glycosyl hydrolase 3 family.</text>
</comment>
<dbReference type="EC" id="3.2.1.21" evidence="3"/>
<dbReference type="Gene3D" id="2.60.40.10">
    <property type="entry name" value="Immunoglobulins"/>
    <property type="match status" value="1"/>
</dbReference>
<reference evidence="10" key="1">
    <citation type="journal article" date="2019" name="Int. J. Syst. Evol. Microbiol.">
        <title>The Global Catalogue of Microorganisms (GCM) 10K type strain sequencing project: providing services to taxonomists for standard genome sequencing and annotation.</title>
        <authorList>
            <consortium name="The Broad Institute Genomics Platform"/>
            <consortium name="The Broad Institute Genome Sequencing Center for Infectious Disease"/>
            <person name="Wu L."/>
            <person name="Ma J."/>
        </authorList>
    </citation>
    <scope>NUCLEOTIDE SEQUENCE [LARGE SCALE GENOMIC DNA]</scope>
    <source>
        <strain evidence="10">CGMCC 1.10832</strain>
    </source>
</reference>
<keyword evidence="6 7" id="KW-0326">Glycosidase</keyword>
<dbReference type="InterPro" id="IPR002772">
    <property type="entry name" value="Glyco_hydro_3_C"/>
</dbReference>
<dbReference type="InterPro" id="IPR013783">
    <property type="entry name" value="Ig-like_fold"/>
</dbReference>
<dbReference type="PANTHER" id="PTHR30620">
    <property type="entry name" value="PERIPLASMIC BETA-GLUCOSIDASE-RELATED"/>
    <property type="match status" value="1"/>
</dbReference>
<dbReference type="Proteomes" id="UP000636010">
    <property type="component" value="Unassembled WGS sequence"/>
</dbReference>
<gene>
    <name evidence="9" type="ORF">GCM10011506_21040</name>
</gene>
<dbReference type="PRINTS" id="PR00133">
    <property type="entry name" value="GLHYDRLASE3"/>
</dbReference>
<dbReference type="SUPFAM" id="SSF51445">
    <property type="entry name" value="(Trans)glycosidases"/>
    <property type="match status" value="1"/>
</dbReference>
<feature type="domain" description="Fibronectin type III-like" evidence="8">
    <location>
        <begin position="679"/>
        <end position="748"/>
    </location>
</feature>
<evidence type="ECO:0000256" key="6">
    <source>
        <dbReference type="ARBA" id="ARBA00023295"/>
    </source>
</evidence>
<evidence type="ECO:0000256" key="5">
    <source>
        <dbReference type="ARBA" id="ARBA00022801"/>
    </source>
</evidence>
<accession>A0ABQ1M6G4</accession>